<dbReference type="EMBL" id="MH450129">
    <property type="protein sequence ID" value="AXH44904.1"/>
    <property type="molecule type" value="Genomic_DNA"/>
</dbReference>
<proteinExistence type="predicted"/>
<dbReference type="KEGG" id="vg:63026722"/>
<dbReference type="Proteomes" id="UP000257630">
    <property type="component" value="Segment"/>
</dbReference>
<organism evidence="1 2">
    <name type="scientific">Gordonia phage Ribeye</name>
    <dbReference type="NCBI Taxonomy" id="2250417"/>
    <lineage>
        <taxon>Viruses</taxon>
        <taxon>Duplodnaviria</taxon>
        <taxon>Heunggongvirae</taxon>
        <taxon>Uroviricota</taxon>
        <taxon>Caudoviricetes</taxon>
        <taxon>Stackebrandtviridae</taxon>
        <taxon>Schenleyvirinae</taxon>
        <taxon>Kroosvirus</taxon>
        <taxon>Kroosvirus ribeye</taxon>
    </lineage>
</organism>
<dbReference type="RefSeq" id="YP_010002175.1">
    <property type="nucleotide sequence ID" value="NC_053241.1"/>
</dbReference>
<dbReference type="GeneID" id="63026722"/>
<evidence type="ECO:0008006" key="3">
    <source>
        <dbReference type="Google" id="ProtNLM"/>
    </source>
</evidence>
<keyword evidence="2" id="KW-1185">Reference proteome</keyword>
<gene>
    <name evidence="1" type="primary">41</name>
    <name evidence="1" type="ORF">SEA_RIBEYE_41</name>
</gene>
<reference evidence="1 2" key="1">
    <citation type="submission" date="2018-06" db="EMBL/GenBank/DDBJ databases">
        <authorList>
            <person name="Plymale R.C."/>
            <person name="Vermillion C.D."/>
            <person name="Bowman H."/>
            <person name="Gills J.R."/>
            <person name="Wooten L.C."/>
            <person name="Askins J.L."/>
            <person name="Brownlee C.M."/>
            <person name="Davis H.K."/>
            <person name="Edmondson E.M."/>
            <person name="Edwards S.L."/>
            <person name="Haberman K.L."/>
            <person name="Jacobs K.R."/>
            <person name="Jones G.C."/>
            <person name="Livingston L.W."/>
            <person name="Masengale M.E."/>
            <person name="Morrison C.M."/>
            <person name="Mullins A.M."/>
            <person name="Pate M.D."/>
            <person name="Pennington B.T."/>
            <person name="Pickard K.N."/>
            <person name="Rainwater D.R."/>
            <person name="Studdard A.C."/>
            <person name="Walker A.L."/>
            <person name="Reyna N.S."/>
            <person name="Garlena R.A."/>
            <person name="Russell D.A."/>
            <person name="Pope W.H."/>
            <person name="Jacobs-Sera D."/>
            <person name="Hendrix R.W."/>
            <person name="Hatfull G.F."/>
        </authorList>
    </citation>
    <scope>NUCLEOTIDE SEQUENCE [LARGE SCALE GENOMIC DNA]</scope>
</reference>
<accession>A0A345KPF2</accession>
<protein>
    <recommendedName>
        <fullName evidence="3">Minor tail protein</fullName>
    </recommendedName>
</protein>
<sequence>MIPGVRFRASRRRQVGGVGFDQSIVVEGSATTSVNITVPAGAALIVFVAGNVTNAARVDGAAMTLIGKTANAAMYAAVGLAAGARNVQVDRSGSSAHIVNVVSYTNVSSVVGGATGSGSGTTQSGSPTGAGHRAVVGFDIGLSSSDVGSVTSNGNLRQVYRRTSGNSLALADRTDTPVSITNPTGGSYTTVAAWLVAA</sequence>
<evidence type="ECO:0000313" key="1">
    <source>
        <dbReference type="EMBL" id="AXH44904.1"/>
    </source>
</evidence>
<evidence type="ECO:0000313" key="2">
    <source>
        <dbReference type="Proteomes" id="UP000257630"/>
    </source>
</evidence>
<name>A0A345KPF2_9CAUD</name>